<accession>A0A371X262</accession>
<gene>
    <name evidence="2" type="ORF">DYI37_09690</name>
</gene>
<dbReference type="AlphaFoldDB" id="A0A371X262"/>
<keyword evidence="3" id="KW-1185">Reference proteome</keyword>
<feature type="region of interest" description="Disordered" evidence="1">
    <location>
        <begin position="1"/>
        <end position="72"/>
    </location>
</feature>
<sequence>MAGNDTLRRRLRLGDDRRRDGQRDPNDRAVGRPLGAPPSPASDGDGLEGGSRREAGGRTDIRTARLADHFEA</sequence>
<organism evidence="2 3">
    <name type="scientific">Fulvimarina endophytica</name>
    <dbReference type="NCBI Taxonomy" id="2293836"/>
    <lineage>
        <taxon>Bacteria</taxon>
        <taxon>Pseudomonadati</taxon>
        <taxon>Pseudomonadota</taxon>
        <taxon>Alphaproteobacteria</taxon>
        <taxon>Hyphomicrobiales</taxon>
        <taxon>Aurantimonadaceae</taxon>
        <taxon>Fulvimarina</taxon>
    </lineage>
</organism>
<name>A0A371X262_9HYPH</name>
<evidence type="ECO:0000313" key="2">
    <source>
        <dbReference type="EMBL" id="RFC63318.1"/>
    </source>
</evidence>
<evidence type="ECO:0000256" key="1">
    <source>
        <dbReference type="SAM" id="MobiDB-lite"/>
    </source>
</evidence>
<feature type="compositionally biased region" description="Basic and acidic residues" evidence="1">
    <location>
        <begin position="50"/>
        <end position="72"/>
    </location>
</feature>
<reference evidence="2 3" key="1">
    <citation type="submission" date="2018-08" db="EMBL/GenBank/DDBJ databases">
        <title>Fulvimarina sp. 85, whole genome shotgun sequence.</title>
        <authorList>
            <person name="Tuo L."/>
        </authorList>
    </citation>
    <scope>NUCLEOTIDE SEQUENCE [LARGE SCALE GENOMIC DNA]</scope>
    <source>
        <strain evidence="2 3">85</strain>
    </source>
</reference>
<evidence type="ECO:0000313" key="3">
    <source>
        <dbReference type="Proteomes" id="UP000264310"/>
    </source>
</evidence>
<feature type="compositionally biased region" description="Basic and acidic residues" evidence="1">
    <location>
        <begin position="1"/>
        <end position="30"/>
    </location>
</feature>
<dbReference type="Proteomes" id="UP000264310">
    <property type="component" value="Unassembled WGS sequence"/>
</dbReference>
<proteinExistence type="predicted"/>
<protein>
    <submittedName>
        <fullName evidence="2">Uncharacterized protein</fullName>
    </submittedName>
</protein>
<dbReference type="EMBL" id="QURL01000004">
    <property type="protein sequence ID" value="RFC63318.1"/>
    <property type="molecule type" value="Genomic_DNA"/>
</dbReference>
<comment type="caution">
    <text evidence="2">The sequence shown here is derived from an EMBL/GenBank/DDBJ whole genome shotgun (WGS) entry which is preliminary data.</text>
</comment>